<proteinExistence type="predicted"/>
<comment type="caution">
    <text evidence="1">The sequence shown here is derived from an EMBL/GenBank/DDBJ whole genome shotgun (WGS) entry which is preliminary data.</text>
</comment>
<keyword evidence="2" id="KW-1185">Reference proteome</keyword>
<evidence type="ECO:0000313" key="2">
    <source>
        <dbReference type="Proteomes" id="UP000824533"/>
    </source>
</evidence>
<dbReference type="EMBL" id="CM034408">
    <property type="protein sequence ID" value="KAJ0172262.1"/>
    <property type="molecule type" value="Genomic_DNA"/>
</dbReference>
<accession>A0ACC1CL12</accession>
<dbReference type="Proteomes" id="UP000824533">
    <property type="component" value="Linkage Group LG22"/>
</dbReference>
<reference evidence="1 2" key="1">
    <citation type="journal article" date="2021" name="Front. Genet.">
        <title>Chromosome-Level Genome Assembly Reveals Significant Gene Expansion in the Toll and IMD Signaling Pathways of Dendrolimus kikuchii.</title>
        <authorList>
            <person name="Zhou J."/>
            <person name="Wu P."/>
            <person name="Xiong Z."/>
            <person name="Liu N."/>
            <person name="Zhao N."/>
            <person name="Ji M."/>
            <person name="Qiu Y."/>
            <person name="Yang B."/>
        </authorList>
    </citation>
    <scope>NUCLEOTIDE SEQUENCE [LARGE SCALE GENOMIC DNA]</scope>
    <source>
        <strain evidence="1">Ann1</strain>
    </source>
</reference>
<name>A0ACC1CL12_9NEOP</name>
<gene>
    <name evidence="1" type="ORF">K1T71_012235</name>
</gene>
<sequence>MPSTPVTILFQANVNHSPTAQDLCLQAMAEWQANLAVISEPYYVPPCGNWVGDLDDVVAVVARAGSGTPLTCLERGKGYAVAESGSIVVIGVYFSRSRPLAEFELHLDAIRAAIDRLSPKTIFVMGDFNAKHCSWGNTFTEPRGRTVEEWALQSGLTILNQGSVQTCVRARGGSVIDLSFATHAAARRVVGWRVLEEVESLSDHRYIRFELTPSSGPSPVHRPPLFPRWALTKLDPEQAEEWALTESWAYPVEFENLESQAEHMRKTLTRVCDAAMPRVSKRQPPCKQVHWWTEELGEMRKAVRIISHRLKRCRARRPPDYVAENGLVGEFREARKALSIAILQAKARARAELLETLDRDPWGRPYRGARNTLRPCTSTVTETLEPEVLRSVIDGLFPDPGNFTPPSMGPPVPDTPTDEEPHSISEGELDVALDRLRGRKTAPGPDGVPGRLLFLAAKHLRGQLRELFEACIRAGRLPSQWKEGRLCLIPKGGRPPNDPSAFRPIVLLNEVAKVFEKILAERLVKHLDTVEPGLSETQFGFRRRRSTMDAFETLRTSTDEAVQAKDVVLAVSLDIANAFNSLPHETIREGLRAHGVPPYLTRLLGAYLQDRHILWEGGESGNPEQKVLQQTEVSVSASTTQPTDIASVGNTVKPTINQTSSKVTYKPTPISELNKINNTDIENNEEVNEQKRRHIPVPYTPRKPVSVPISRPAVTNGSSKPFIYIPPPVKYTPGSNENIQCDKYTPPGAVESKEKYLPGAEVERQEYKPNEGSETSSTKRNYIPSDVGVTKKKILEYKPTKVTKAEVSSVTYKPTPKALAPCFSSDEDEPETKKSKLSNDLNGLDDLGPEFDILDQILDEEKTGIDKNKTENKTNLSTSSKTKLSTSSKTKLDKCDKDSSKNSKNETQHKKSTVNKTDYKSEKIKSHKKEKASTEEMEKTKHKNKHSDNKSSHKSSSEDKDRREKRKKEKDKEKHSDKKRHSKTSSRSSDHKSKDSKHSSSRKSDSHSDSKSKYKNSHKSPKDSKEKSKDISSKNLSDHDDCNNDNHIINEEVYISESDEETIALECRKIFEEYVPLEKNKIAEYQNKIEEVQEDEYIPGKKRISRTVDKNIKITPRAPIKPDFKVNAAQTMAERLAKVREYHMSKNSLPTLSTNNDITINKPEMPKSTYGTPISGNTKIRIAHVPYVSTMINAKKSILPSHSETKSEPSTSSTIVQTIKKGAQRVAHVPSEKFIDRPGVLEPLASKIPANIRSTYLNMMIDECLKIYITATDAYARAQQEELATSKKCSTVQIYKNSAGLTVNRLRKELQECNGIKKSASDLPSVQKTTDSKSINCGSWSIESKNRKVIDHSKELCGAKLYNNIQKWVLTEEQLKENGFPRSHPGRETGRAIIYGQNKQKPPIGFIRTCCRCKKDYTVNKKGFAAINEECIYHPNNKYRVRGEVRYQCCSQDSTSDGCCIAPSHVYEYVDFDNLKGFVKTLPPERNMEDYGVYSLDCEMCYTTHGLDLTRVTVINSACKIVYETLIKPLHPIIDYNTRYSGITEEQMSNVKTTLIEVQATLLSMFNSKTILIGHSLESDFKALKLIHDTVVDTSVLFPHKMGPPYKRALRNLSSEHLKKIIQNSVDGHDSAEDATVCMELIHYKIKEELKTR</sequence>
<organism evidence="1 2">
    <name type="scientific">Dendrolimus kikuchii</name>
    <dbReference type="NCBI Taxonomy" id="765133"/>
    <lineage>
        <taxon>Eukaryota</taxon>
        <taxon>Metazoa</taxon>
        <taxon>Ecdysozoa</taxon>
        <taxon>Arthropoda</taxon>
        <taxon>Hexapoda</taxon>
        <taxon>Insecta</taxon>
        <taxon>Pterygota</taxon>
        <taxon>Neoptera</taxon>
        <taxon>Endopterygota</taxon>
        <taxon>Lepidoptera</taxon>
        <taxon>Glossata</taxon>
        <taxon>Ditrysia</taxon>
        <taxon>Bombycoidea</taxon>
        <taxon>Lasiocampidae</taxon>
        <taxon>Dendrolimus</taxon>
    </lineage>
</organism>
<protein>
    <submittedName>
        <fullName evidence="1">Uncharacterized protein</fullName>
    </submittedName>
</protein>
<evidence type="ECO:0000313" key="1">
    <source>
        <dbReference type="EMBL" id="KAJ0172262.1"/>
    </source>
</evidence>